<evidence type="ECO:0000313" key="2">
    <source>
        <dbReference type="EMBL" id="KNZ48353.1"/>
    </source>
</evidence>
<keyword evidence="1" id="KW-0472">Membrane</keyword>
<keyword evidence="3" id="KW-1185">Reference proteome</keyword>
<name>A0A0L6UIM9_9BASI</name>
<feature type="transmembrane region" description="Helical" evidence="1">
    <location>
        <begin position="64"/>
        <end position="85"/>
    </location>
</feature>
<gene>
    <name evidence="2" type="ORF">VP01_572g1</name>
</gene>
<keyword evidence="1" id="KW-0812">Transmembrane</keyword>
<sequence length="364" mass="41595">MYTLSYWVFDNTLRSLCVVHYLLITSSLPLLLTDATLATIYWPVDGLSLAYPPSCKMQAQLSLIFLRGLECISSPLHLSLFFFHLNRSPNFTLPFFFFFQSRSPLHLIYDQTSPPPHMSLACTLKYTSLRGQDGLSFSSFFFFVDFFYSVLTFLDILNHSPTKTQAHTIMSLFNPPFPSPTLGLYIPHILTPYYTFVSPFLPVALFPFPGICLVCCCCIWPHIHFVIHLDMWHRLGLFSSKETPYFLHLESPISMPGKNNWLVNNTNLGKKDTIWKSYTGAVYSLQQKKKYTPITAPCINSAHIHSEGPVYDTFFPWVFDMQPLTLKAPTLAYSQWCGGPGSRVELVAEEKPKLPWWVADTVVP</sequence>
<proteinExistence type="predicted"/>
<feature type="transmembrane region" description="Helical" evidence="1">
    <location>
        <begin position="135"/>
        <end position="157"/>
    </location>
</feature>
<dbReference type="AlphaFoldDB" id="A0A0L6UIM9"/>
<dbReference type="EMBL" id="LAVV01010974">
    <property type="protein sequence ID" value="KNZ48353.1"/>
    <property type="molecule type" value="Genomic_DNA"/>
</dbReference>
<keyword evidence="1" id="KW-1133">Transmembrane helix</keyword>
<dbReference type="VEuPathDB" id="FungiDB:VP01_572g1"/>
<protein>
    <submittedName>
        <fullName evidence="2">Uncharacterized protein</fullName>
    </submittedName>
</protein>
<evidence type="ECO:0000256" key="1">
    <source>
        <dbReference type="SAM" id="Phobius"/>
    </source>
</evidence>
<comment type="caution">
    <text evidence="2">The sequence shown here is derived from an EMBL/GenBank/DDBJ whole genome shotgun (WGS) entry which is preliminary data.</text>
</comment>
<feature type="transmembrane region" description="Helical" evidence="1">
    <location>
        <begin position="20"/>
        <end position="44"/>
    </location>
</feature>
<dbReference type="Proteomes" id="UP000037035">
    <property type="component" value="Unassembled WGS sequence"/>
</dbReference>
<organism evidence="2 3">
    <name type="scientific">Puccinia sorghi</name>
    <dbReference type="NCBI Taxonomy" id="27349"/>
    <lineage>
        <taxon>Eukaryota</taxon>
        <taxon>Fungi</taxon>
        <taxon>Dikarya</taxon>
        <taxon>Basidiomycota</taxon>
        <taxon>Pucciniomycotina</taxon>
        <taxon>Pucciniomycetes</taxon>
        <taxon>Pucciniales</taxon>
        <taxon>Pucciniaceae</taxon>
        <taxon>Puccinia</taxon>
    </lineage>
</organism>
<evidence type="ECO:0000313" key="3">
    <source>
        <dbReference type="Proteomes" id="UP000037035"/>
    </source>
</evidence>
<feature type="transmembrane region" description="Helical" evidence="1">
    <location>
        <begin position="206"/>
        <end position="227"/>
    </location>
</feature>
<accession>A0A0L6UIM9</accession>
<reference evidence="2 3" key="1">
    <citation type="submission" date="2015-08" db="EMBL/GenBank/DDBJ databases">
        <title>Next Generation Sequencing and Analysis of the Genome of Puccinia sorghi L Schw, the Causal Agent of Maize Common Rust.</title>
        <authorList>
            <person name="Rochi L."/>
            <person name="Burguener G."/>
            <person name="Darino M."/>
            <person name="Turjanski A."/>
            <person name="Kreff E."/>
            <person name="Dieguez M.J."/>
            <person name="Sacco F."/>
        </authorList>
    </citation>
    <scope>NUCLEOTIDE SEQUENCE [LARGE SCALE GENOMIC DNA]</scope>
    <source>
        <strain evidence="2 3">RO10H11247</strain>
    </source>
</reference>